<dbReference type="GO" id="GO:0016020">
    <property type="term" value="C:membrane"/>
    <property type="evidence" value="ECO:0007669"/>
    <property type="project" value="UniProtKB-SubCell"/>
</dbReference>
<evidence type="ECO:0000313" key="6">
    <source>
        <dbReference type="EMBL" id="CAB3978898.1"/>
    </source>
</evidence>
<feature type="non-terminal residue" evidence="6">
    <location>
        <position position="1"/>
    </location>
</feature>
<dbReference type="GO" id="GO:0017046">
    <property type="term" value="F:peptide hormone binding"/>
    <property type="evidence" value="ECO:0007669"/>
    <property type="project" value="TreeGrafter"/>
</dbReference>
<evidence type="ECO:0000256" key="2">
    <source>
        <dbReference type="ARBA" id="ARBA00022692"/>
    </source>
</evidence>
<evidence type="ECO:0000259" key="5">
    <source>
        <dbReference type="Pfam" id="PF01094"/>
    </source>
</evidence>
<evidence type="ECO:0000256" key="3">
    <source>
        <dbReference type="ARBA" id="ARBA00022989"/>
    </source>
</evidence>
<dbReference type="InterPro" id="IPR052612">
    <property type="entry name" value="ANP_Clearance_Receptor"/>
</dbReference>
<name>A0A7D9D7E6_PARCT</name>
<dbReference type="SUPFAM" id="SSF53822">
    <property type="entry name" value="Periplasmic binding protein-like I"/>
    <property type="match status" value="1"/>
</dbReference>
<dbReference type="OrthoDB" id="5971659at2759"/>
<accession>A0A7D9D7E6</accession>
<dbReference type="Gene3D" id="3.40.50.2300">
    <property type="match status" value="2"/>
</dbReference>
<comment type="caution">
    <text evidence="6">The sequence shown here is derived from an EMBL/GenBank/DDBJ whole genome shotgun (WGS) entry which is preliminary data.</text>
</comment>
<dbReference type="GO" id="GO:0038023">
    <property type="term" value="F:signaling receptor activity"/>
    <property type="evidence" value="ECO:0007669"/>
    <property type="project" value="TreeGrafter"/>
</dbReference>
<evidence type="ECO:0000256" key="1">
    <source>
        <dbReference type="ARBA" id="ARBA00004370"/>
    </source>
</evidence>
<dbReference type="AlphaFoldDB" id="A0A7D9D7E6"/>
<sequence>MARLVPLIWSLGCVFFLYAPVLEVSSSDVRRTYKLGFMLPFNADTACDAHLRSYAGQYAPAILVAMEHIRNDTSLNFNLTWVWNDTMCNESKAIRQQVWQLNNGVDAFFGPGKSCATTSRNALAFNKPVISYECRDAPLADKDVYKTLARTSINNVHIVPPLLATLKQFKWKRVAIVYQKKIQWQMIYNYVSKVLAEEKNNITIALTESVQLDYKEFHQRNFQAVEASLRRISQTARIVILLMSHELVIEYMLSAHKEGLVQTGEYAFISFQLSPELLNHKIQMKWYFGEFSGPGYMEKIIKSFSALLILQVRPITYGRHKNNSMTYSNFSAEVLRLSREPPFKSDAYQGCLFVNNSSNCTERTCKCIFLKNTSLVPIEAANLYHGIVQYAYALNRTLAKNQEPNGINIIDALKGHTFDSIFGFDMTFDDQADVMFNMTLLHQEYVNGTKEKTNCVPFMPNEPCM</sequence>
<comment type="subcellular location">
    <subcellularLocation>
        <location evidence="1">Membrane</location>
    </subcellularLocation>
</comment>
<dbReference type="Pfam" id="PF01094">
    <property type="entry name" value="ANF_receptor"/>
    <property type="match status" value="1"/>
</dbReference>
<proteinExistence type="predicted"/>
<dbReference type="EMBL" id="CACRXK020000151">
    <property type="protein sequence ID" value="CAB3978898.1"/>
    <property type="molecule type" value="Genomic_DNA"/>
</dbReference>
<dbReference type="InterPro" id="IPR028082">
    <property type="entry name" value="Peripla_BP_I"/>
</dbReference>
<organism evidence="6 7">
    <name type="scientific">Paramuricea clavata</name>
    <name type="common">Red gorgonian</name>
    <name type="synonym">Violescent sea-whip</name>
    <dbReference type="NCBI Taxonomy" id="317549"/>
    <lineage>
        <taxon>Eukaryota</taxon>
        <taxon>Metazoa</taxon>
        <taxon>Cnidaria</taxon>
        <taxon>Anthozoa</taxon>
        <taxon>Octocorallia</taxon>
        <taxon>Malacalcyonacea</taxon>
        <taxon>Plexauridae</taxon>
        <taxon>Paramuricea</taxon>
    </lineage>
</organism>
<reference evidence="6" key="1">
    <citation type="submission" date="2020-04" db="EMBL/GenBank/DDBJ databases">
        <authorList>
            <person name="Alioto T."/>
            <person name="Alioto T."/>
            <person name="Gomez Garrido J."/>
        </authorList>
    </citation>
    <scope>NUCLEOTIDE SEQUENCE</scope>
    <source>
        <strain evidence="6">A484AB</strain>
    </source>
</reference>
<evidence type="ECO:0000256" key="4">
    <source>
        <dbReference type="ARBA" id="ARBA00023136"/>
    </source>
</evidence>
<keyword evidence="4" id="KW-0472">Membrane</keyword>
<dbReference type="PANTHER" id="PTHR44755:SF8">
    <property type="entry name" value="RECEPTOR LIGAND BINDING REGION DOMAIN-CONTAINING PROTEIN"/>
    <property type="match status" value="1"/>
</dbReference>
<evidence type="ECO:0000313" key="7">
    <source>
        <dbReference type="Proteomes" id="UP001152795"/>
    </source>
</evidence>
<protein>
    <recommendedName>
        <fullName evidence="5">Receptor ligand binding region domain-containing protein</fullName>
    </recommendedName>
</protein>
<keyword evidence="3" id="KW-1133">Transmembrane helix</keyword>
<dbReference type="Proteomes" id="UP001152795">
    <property type="component" value="Unassembled WGS sequence"/>
</dbReference>
<feature type="domain" description="Receptor ligand binding region" evidence="5">
    <location>
        <begin position="59"/>
        <end position="439"/>
    </location>
</feature>
<gene>
    <name evidence="6" type="ORF">PACLA_8A030822</name>
</gene>
<keyword evidence="7" id="KW-1185">Reference proteome</keyword>
<dbReference type="InterPro" id="IPR001828">
    <property type="entry name" value="ANF_lig-bd_rcpt"/>
</dbReference>
<dbReference type="PANTHER" id="PTHR44755">
    <property type="entry name" value="NATRIURETIC PEPTIDE RECEPTOR 3-RELATED"/>
    <property type="match status" value="1"/>
</dbReference>
<dbReference type="GO" id="GO:0007165">
    <property type="term" value="P:signal transduction"/>
    <property type="evidence" value="ECO:0007669"/>
    <property type="project" value="TreeGrafter"/>
</dbReference>
<keyword evidence="2" id="KW-0812">Transmembrane</keyword>